<reference evidence="1 2" key="1">
    <citation type="submission" date="2019-09" db="EMBL/GenBank/DDBJ databases">
        <authorList>
            <person name="Chandra G."/>
            <person name="Truman W A."/>
        </authorList>
    </citation>
    <scope>NUCLEOTIDE SEQUENCE [LARGE SCALE GENOMIC DNA]</scope>
    <source>
        <strain evidence="1">PS862</strain>
    </source>
</reference>
<evidence type="ECO:0000313" key="1">
    <source>
        <dbReference type="EMBL" id="VVO93910.1"/>
    </source>
</evidence>
<accession>A0A5E7JZV8</accession>
<dbReference type="Proteomes" id="UP000385207">
    <property type="component" value="Unassembled WGS sequence"/>
</dbReference>
<gene>
    <name evidence="1" type="ORF">PS862_02484</name>
</gene>
<dbReference type="AlphaFoldDB" id="A0A5E7JZV8"/>
<sequence>MDNQQVTALEMDEQAVDVDLYAEVDDKLVLAISAPT</sequence>
<name>A0A5E7JZV8_PSEFL</name>
<evidence type="ECO:0000313" key="2">
    <source>
        <dbReference type="Proteomes" id="UP000385207"/>
    </source>
</evidence>
<protein>
    <submittedName>
        <fullName evidence="1">Uncharacterized protein</fullName>
    </submittedName>
</protein>
<proteinExistence type="predicted"/>
<organism evidence="1 2">
    <name type="scientific">Pseudomonas fluorescens</name>
    <dbReference type="NCBI Taxonomy" id="294"/>
    <lineage>
        <taxon>Bacteria</taxon>
        <taxon>Pseudomonadati</taxon>
        <taxon>Pseudomonadota</taxon>
        <taxon>Gammaproteobacteria</taxon>
        <taxon>Pseudomonadales</taxon>
        <taxon>Pseudomonadaceae</taxon>
        <taxon>Pseudomonas</taxon>
    </lineage>
</organism>
<dbReference type="EMBL" id="CABVII010000009">
    <property type="protein sequence ID" value="VVO93910.1"/>
    <property type="molecule type" value="Genomic_DNA"/>
</dbReference>